<feature type="region of interest" description="Disordered" evidence="1">
    <location>
        <begin position="209"/>
        <end position="228"/>
    </location>
</feature>
<feature type="compositionally biased region" description="Basic and acidic residues" evidence="1">
    <location>
        <begin position="537"/>
        <end position="546"/>
    </location>
</feature>
<proteinExistence type="predicted"/>
<feature type="compositionally biased region" description="Polar residues" evidence="1">
    <location>
        <begin position="569"/>
        <end position="582"/>
    </location>
</feature>
<accession>A0A835Y2R1</accession>
<dbReference type="Proteomes" id="UP000612055">
    <property type="component" value="Unassembled WGS sequence"/>
</dbReference>
<keyword evidence="3" id="KW-1185">Reference proteome</keyword>
<feature type="compositionally biased region" description="Acidic residues" evidence="1">
    <location>
        <begin position="549"/>
        <end position="560"/>
    </location>
</feature>
<feature type="region of interest" description="Disordered" evidence="1">
    <location>
        <begin position="515"/>
        <end position="592"/>
    </location>
</feature>
<protein>
    <submittedName>
        <fullName evidence="2">Uncharacterized protein</fullName>
    </submittedName>
</protein>
<gene>
    <name evidence="2" type="ORF">HYH03_007760</name>
</gene>
<reference evidence="2" key="1">
    <citation type="journal article" date="2020" name="bioRxiv">
        <title>Comparative genomics of Chlamydomonas.</title>
        <authorList>
            <person name="Craig R.J."/>
            <person name="Hasan A.R."/>
            <person name="Ness R.W."/>
            <person name="Keightley P.D."/>
        </authorList>
    </citation>
    <scope>NUCLEOTIDE SEQUENCE</scope>
    <source>
        <strain evidence="2">CCAP 11/70</strain>
    </source>
</reference>
<feature type="compositionally biased region" description="Basic and acidic residues" evidence="1">
    <location>
        <begin position="358"/>
        <end position="370"/>
    </location>
</feature>
<evidence type="ECO:0000256" key="1">
    <source>
        <dbReference type="SAM" id="MobiDB-lite"/>
    </source>
</evidence>
<feature type="compositionally biased region" description="Acidic residues" evidence="1">
    <location>
        <begin position="398"/>
        <end position="415"/>
    </location>
</feature>
<sequence>MTRSELPELPHIAQWALPLGPGMRSGPGGEPNLTVSMLSRATFGDCKHAPEEEYRLFARPASGIEQDAAVGLGTAPMFSACTLPVVIAVDWPYMLVSSFVPGAVAVADSLLASGAIDRSATLAMLTPGGLGLAPVQEQLLQRLSDRPVLTWRELGRLRADGPVAWSGEGERVHCFEKMLMCSGAPQNASHGALAAGAAVGPAMATEAAEADPADFGGPRPAREDPKAGAAAGKGLVLRVLFEARKGPVRRILNLPELLRACEEASKKGFTSGPFSSVACRTHDFDPDDMDTLVSPEQFRANIAAVRSAHVLVAVHGEASAYGIFMRQYGGVSASAIAAAAAADQDADEGTRQLRLLRRQRDSSVDDGSERRLRRLLHRSSGRGEKAAAQQPTSNADNVDQEEAAAAAEEEEDDDGRSDYDRLIAGEGAGGGTRAFALGRETETGGTGGGGPGGSMGGVLLQLRPCRYGTAFTKNAEKGLAKMFAHGGPAAPVLVAYNVEDPAQCSKSELQAEAERLRAEWQRQQHPSSQEPSADAPSPHEERRGPDLLDPAEGDQGDEDEAPGREHSQAAGSSVTLRRSQGSDADGTAIKHNTRVQLRRQLSHLPASEATASAGAAAPEAAAAGVYAAATRRVLRPKGFDGYLDGANVARDQHLTLNATQLMEVLRTVALWVADRSAAEGAGLQGRGHAYALAGGRVAWADSGVADLTGLALAAEAVQN</sequence>
<dbReference type="OrthoDB" id="546230at2759"/>
<organism evidence="2 3">
    <name type="scientific">Edaphochlamys debaryana</name>
    <dbReference type="NCBI Taxonomy" id="47281"/>
    <lineage>
        <taxon>Eukaryota</taxon>
        <taxon>Viridiplantae</taxon>
        <taxon>Chlorophyta</taxon>
        <taxon>core chlorophytes</taxon>
        <taxon>Chlorophyceae</taxon>
        <taxon>CS clade</taxon>
        <taxon>Chlamydomonadales</taxon>
        <taxon>Chlamydomonadales incertae sedis</taxon>
        <taxon>Edaphochlamys</taxon>
    </lineage>
</organism>
<evidence type="ECO:0000313" key="2">
    <source>
        <dbReference type="EMBL" id="KAG2494122.1"/>
    </source>
</evidence>
<feature type="compositionally biased region" description="Basic residues" evidence="1">
    <location>
        <begin position="371"/>
        <end position="380"/>
    </location>
</feature>
<comment type="caution">
    <text evidence="2">The sequence shown here is derived from an EMBL/GenBank/DDBJ whole genome shotgun (WGS) entry which is preliminary data.</text>
</comment>
<name>A0A835Y2R1_9CHLO</name>
<feature type="region of interest" description="Disordered" evidence="1">
    <location>
        <begin position="355"/>
        <end position="455"/>
    </location>
</feature>
<dbReference type="AlphaFoldDB" id="A0A835Y2R1"/>
<dbReference type="EMBL" id="JAEHOE010000033">
    <property type="protein sequence ID" value="KAG2494122.1"/>
    <property type="molecule type" value="Genomic_DNA"/>
</dbReference>
<feature type="compositionally biased region" description="Gly residues" evidence="1">
    <location>
        <begin position="444"/>
        <end position="455"/>
    </location>
</feature>
<evidence type="ECO:0000313" key="3">
    <source>
        <dbReference type="Proteomes" id="UP000612055"/>
    </source>
</evidence>